<dbReference type="EMBL" id="PZZP01000001">
    <property type="protein sequence ID" value="PTM58503.1"/>
    <property type="molecule type" value="Genomic_DNA"/>
</dbReference>
<dbReference type="RefSeq" id="WP_170105191.1">
    <property type="nucleotide sequence ID" value="NZ_PZZP01000001.1"/>
</dbReference>
<feature type="region of interest" description="Disordered" evidence="1">
    <location>
        <begin position="128"/>
        <end position="147"/>
    </location>
</feature>
<feature type="signal peptide" evidence="2">
    <location>
        <begin position="1"/>
        <end position="23"/>
    </location>
</feature>
<proteinExistence type="predicted"/>
<evidence type="ECO:0000313" key="4">
    <source>
        <dbReference type="Proteomes" id="UP000241639"/>
    </source>
</evidence>
<keyword evidence="4" id="KW-1185">Reference proteome</keyword>
<gene>
    <name evidence="3" type="ORF">C8J48_1088</name>
</gene>
<evidence type="ECO:0000313" key="3">
    <source>
        <dbReference type="EMBL" id="PTM58503.1"/>
    </source>
</evidence>
<dbReference type="Pfam" id="PF13798">
    <property type="entry name" value="PCYCGC"/>
    <property type="match status" value="1"/>
</dbReference>
<reference evidence="3 4" key="1">
    <citation type="submission" date="2018-04" db="EMBL/GenBank/DDBJ databases">
        <title>Genomic Encyclopedia of Archaeal and Bacterial Type Strains, Phase II (KMG-II): from individual species to whole genera.</title>
        <authorList>
            <person name="Goeker M."/>
        </authorList>
    </citation>
    <scope>NUCLEOTIDE SEQUENCE [LARGE SCALE GENOMIC DNA]</scope>
    <source>
        <strain evidence="3 4">DSM 45169</strain>
    </source>
</reference>
<dbReference type="PROSITE" id="PS51257">
    <property type="entry name" value="PROKAR_LIPOPROTEIN"/>
    <property type="match status" value="1"/>
</dbReference>
<dbReference type="AlphaFoldDB" id="A0A2T4Z9F2"/>
<name>A0A2T4Z9F2_9BACL</name>
<evidence type="ECO:0000256" key="1">
    <source>
        <dbReference type="SAM" id="MobiDB-lite"/>
    </source>
</evidence>
<accession>A0A2T4Z9F2</accession>
<dbReference type="InterPro" id="IPR025673">
    <property type="entry name" value="PCYCGC"/>
</dbReference>
<sequence length="147" mass="16052">MKKIISMAVLAFFVLLTACSQQGDDNIDGAKERVFPDFVESSPVKHVKEAYAYAADHPQDLDHIPCYCGCGSIGHKSVKSCFLRSGSGEEASFDPHGAGCEICVQIVLDTKNGKQEGKPLHEIRQEIDQRYGERLTPTNTPEPPAGM</sequence>
<dbReference type="Proteomes" id="UP000241639">
    <property type="component" value="Unassembled WGS sequence"/>
</dbReference>
<feature type="chain" id="PRO_5015427498" evidence="2">
    <location>
        <begin position="24"/>
        <end position="147"/>
    </location>
</feature>
<keyword evidence="2" id="KW-0732">Signal</keyword>
<comment type="caution">
    <text evidence="3">The sequence shown here is derived from an EMBL/GenBank/DDBJ whole genome shotgun (WGS) entry which is preliminary data.</text>
</comment>
<evidence type="ECO:0000256" key="2">
    <source>
        <dbReference type="SAM" id="SignalP"/>
    </source>
</evidence>
<organism evidence="3 4">
    <name type="scientific">Desmospora activa DSM 45169</name>
    <dbReference type="NCBI Taxonomy" id="1121389"/>
    <lineage>
        <taxon>Bacteria</taxon>
        <taxon>Bacillati</taxon>
        <taxon>Bacillota</taxon>
        <taxon>Bacilli</taxon>
        <taxon>Bacillales</taxon>
        <taxon>Thermoactinomycetaceae</taxon>
        <taxon>Desmospora</taxon>
    </lineage>
</organism>
<protein>
    <submittedName>
        <fullName evidence="3">Uncharacterized protein with PCYCGC motif</fullName>
    </submittedName>
</protein>